<accession>A0ABP7ULP8</accession>
<name>A0ABP7ULP8_9FLAO</name>
<dbReference type="Pfam" id="PF13583">
    <property type="entry name" value="Reprolysin_4"/>
    <property type="match status" value="1"/>
</dbReference>
<dbReference type="Proteomes" id="UP001500426">
    <property type="component" value="Unassembled WGS sequence"/>
</dbReference>
<dbReference type="InterPro" id="IPR002884">
    <property type="entry name" value="P_dom"/>
</dbReference>
<evidence type="ECO:0000313" key="7">
    <source>
        <dbReference type="Proteomes" id="UP001500426"/>
    </source>
</evidence>
<evidence type="ECO:0000313" key="6">
    <source>
        <dbReference type="EMBL" id="GAA4046766.1"/>
    </source>
</evidence>
<reference evidence="7" key="1">
    <citation type="journal article" date="2019" name="Int. J. Syst. Evol. Microbiol.">
        <title>The Global Catalogue of Microorganisms (GCM) 10K type strain sequencing project: providing services to taxonomists for standard genome sequencing and annotation.</title>
        <authorList>
            <consortium name="The Broad Institute Genomics Platform"/>
            <consortium name="The Broad Institute Genome Sequencing Center for Infectious Disease"/>
            <person name="Wu L."/>
            <person name="Ma J."/>
        </authorList>
    </citation>
    <scope>NUCLEOTIDE SEQUENCE [LARGE SCALE GENOMIC DNA]</scope>
    <source>
        <strain evidence="7">JCM 17068</strain>
    </source>
</reference>
<evidence type="ECO:0000256" key="1">
    <source>
        <dbReference type="ARBA" id="ARBA00022670"/>
    </source>
</evidence>
<evidence type="ECO:0000256" key="3">
    <source>
        <dbReference type="ARBA" id="ARBA00022801"/>
    </source>
</evidence>
<dbReference type="RefSeq" id="WP_345091654.1">
    <property type="nucleotide sequence ID" value="NZ_BAABCS010000009.1"/>
</dbReference>
<dbReference type="InterPro" id="IPR026444">
    <property type="entry name" value="Secre_tail"/>
</dbReference>
<dbReference type="PROSITE" id="PS51829">
    <property type="entry name" value="P_HOMO_B"/>
    <property type="match status" value="1"/>
</dbReference>
<dbReference type="NCBIfam" id="TIGR04183">
    <property type="entry name" value="Por_Secre_tail"/>
    <property type="match status" value="1"/>
</dbReference>
<keyword evidence="7" id="KW-1185">Reference proteome</keyword>
<gene>
    <name evidence="6" type="ORF">GCM10022388_10380</name>
</gene>
<dbReference type="Gene3D" id="2.60.120.260">
    <property type="entry name" value="Galactose-binding domain-like"/>
    <property type="match status" value="1"/>
</dbReference>
<dbReference type="Pfam" id="PF18962">
    <property type="entry name" value="Por_Secre_tail"/>
    <property type="match status" value="1"/>
</dbReference>
<keyword evidence="2 4" id="KW-0732">Signal</keyword>
<feature type="domain" description="P/Homo B" evidence="5">
    <location>
        <begin position="647"/>
        <end position="793"/>
    </location>
</feature>
<dbReference type="SUPFAM" id="SSF49785">
    <property type="entry name" value="Galactose-binding domain-like"/>
    <property type="match status" value="1"/>
</dbReference>
<keyword evidence="1" id="KW-0645">Protease</keyword>
<dbReference type="Pfam" id="PF01483">
    <property type="entry name" value="P_proprotein"/>
    <property type="match status" value="1"/>
</dbReference>
<dbReference type="Gene3D" id="2.60.40.10">
    <property type="entry name" value="Immunoglobulins"/>
    <property type="match status" value="1"/>
</dbReference>
<proteinExistence type="predicted"/>
<dbReference type="Gene3D" id="3.40.390.10">
    <property type="entry name" value="Collagenase (Catalytic Domain)"/>
    <property type="match status" value="1"/>
</dbReference>
<dbReference type="InterPro" id="IPR008979">
    <property type="entry name" value="Galactose-bd-like_sf"/>
</dbReference>
<dbReference type="SUPFAM" id="SSF55486">
    <property type="entry name" value="Metalloproteases ('zincins'), catalytic domain"/>
    <property type="match status" value="1"/>
</dbReference>
<evidence type="ECO:0000256" key="2">
    <source>
        <dbReference type="ARBA" id="ARBA00022729"/>
    </source>
</evidence>
<feature type="chain" id="PRO_5045432681" description="P/Homo B domain-containing protein" evidence="4">
    <location>
        <begin position="21"/>
        <end position="883"/>
    </location>
</feature>
<dbReference type="EMBL" id="BAABCS010000009">
    <property type="protein sequence ID" value="GAA4046766.1"/>
    <property type="molecule type" value="Genomic_DNA"/>
</dbReference>
<dbReference type="InterPro" id="IPR024079">
    <property type="entry name" value="MetalloPept_cat_dom_sf"/>
</dbReference>
<evidence type="ECO:0000259" key="5">
    <source>
        <dbReference type="PROSITE" id="PS51829"/>
    </source>
</evidence>
<sequence>MKKNLLFTFSAVLIFVSSFGQGSLWNKTTEDRVKNLSKMDRASMPREYQLFSLDFNALKVQLQQAPSENAGSSNVIVDFPNQNGEFTSYKIFDAPVMEAGLANRYPDIKSYTGVSVDGTSSIRFSTTIFGLHVMSLTGNSGTYYLDTYTKDLENYIVYGRNNISSSNAFSCFVQDEELAPRLLETSSVAANDGRFRQYRLAMACTVEYAAFHINAAGVGAGTLAQRKAAVLAAMNVTMTRVNGLYERDMSLRMNLVANNDLVIFVDSDNFSNDTAGSLINESQVEIDAAIGTANYDIGHTVSTGGGGLAQLNSPCTTSKARGITGSPAPVGDPYDIDYVAHEMGHQFGATHTFNNSCGGNRSAGTAVEPGSGNTIMGYAGICAPDVQSNSDAHFQTVSLNQMMTFTTTTGNCAPNALNGNTPPAVNAGVDRTIPKGTAFILFPQSVTDANGDSLTYCWEQTDNAVSTQPPTPNNTTGPSFRSNPPVAAPERYMPPLASVVAGNLAPTWEVVSTAGRTYNFALTVRDNRMPNGGQTTRDNVVVTASNTIGPFSVSSQSTTVGWAQGSTQTITWVRNGAETLSTNVDIYLSTDGGVTFPTLLTPSGVPNSGSATITVPNVVTQTARIMVRAKENIYYAVNSKNILIGYSVTNNCVTYPFNTAFSPTDGSTGYTIRTISVPTSTSTISDVNINVNATHPNIQHLNFAVVRPGGSLLTLYNQGCSSGANMNVTWDAQGSALTCASPTQGTYIPVGSLDSMIGFNPSGTWQMGFRDLVAGTTGTINSFSIEICSQTIALLGNDSFSFDSFSLYPNPNDGTFTVKFNSNTGNNINVAVFDMRGRSIFNNVYQNNGVFEQTLQLDNVQSGIYLVNIQDGDKKIVKKIVVE</sequence>
<keyword evidence="3" id="KW-0378">Hydrolase</keyword>
<evidence type="ECO:0000256" key="4">
    <source>
        <dbReference type="SAM" id="SignalP"/>
    </source>
</evidence>
<protein>
    <recommendedName>
        <fullName evidence="5">P/Homo B domain-containing protein</fullName>
    </recommendedName>
</protein>
<organism evidence="6 7">
    <name type="scientific">Flavobacterium chungnamense</name>
    <dbReference type="NCBI Taxonomy" id="706182"/>
    <lineage>
        <taxon>Bacteria</taxon>
        <taxon>Pseudomonadati</taxon>
        <taxon>Bacteroidota</taxon>
        <taxon>Flavobacteriia</taxon>
        <taxon>Flavobacteriales</taxon>
        <taxon>Flavobacteriaceae</taxon>
        <taxon>Flavobacterium</taxon>
    </lineage>
</organism>
<feature type="signal peptide" evidence="4">
    <location>
        <begin position="1"/>
        <end position="20"/>
    </location>
</feature>
<comment type="caution">
    <text evidence="6">The sequence shown here is derived from an EMBL/GenBank/DDBJ whole genome shotgun (WGS) entry which is preliminary data.</text>
</comment>
<dbReference type="InterPro" id="IPR013783">
    <property type="entry name" value="Ig-like_fold"/>
</dbReference>